<organism evidence="2 3">
    <name type="scientific">Paracraurococcus lichenis</name>
    <dbReference type="NCBI Taxonomy" id="3064888"/>
    <lineage>
        <taxon>Bacteria</taxon>
        <taxon>Pseudomonadati</taxon>
        <taxon>Pseudomonadota</taxon>
        <taxon>Alphaproteobacteria</taxon>
        <taxon>Acetobacterales</taxon>
        <taxon>Roseomonadaceae</taxon>
        <taxon>Paracraurococcus</taxon>
    </lineage>
</organism>
<evidence type="ECO:0000313" key="2">
    <source>
        <dbReference type="EMBL" id="MDO9713562.1"/>
    </source>
</evidence>
<dbReference type="EMBL" id="JAUTWS010000100">
    <property type="protein sequence ID" value="MDO9713562.1"/>
    <property type="molecule type" value="Genomic_DNA"/>
</dbReference>
<gene>
    <name evidence="2" type="ORF">Q7A36_34900</name>
</gene>
<dbReference type="RefSeq" id="WP_305108421.1">
    <property type="nucleotide sequence ID" value="NZ_JAUTWS010000100.1"/>
</dbReference>
<comment type="caution">
    <text evidence="2">The sequence shown here is derived from an EMBL/GenBank/DDBJ whole genome shotgun (WGS) entry which is preliminary data.</text>
</comment>
<proteinExistence type="predicted"/>
<protein>
    <recommendedName>
        <fullName evidence="4">Transposase IS66 zinc-finger binding domain-containing protein</fullName>
    </recommendedName>
</protein>
<reference evidence="2 3" key="1">
    <citation type="submission" date="2023-08" db="EMBL/GenBank/DDBJ databases">
        <title>The draft genome sequence of Paracraurococcus sp. LOR1-02.</title>
        <authorList>
            <person name="Kingkaew E."/>
            <person name="Tanasupawat S."/>
        </authorList>
    </citation>
    <scope>NUCLEOTIDE SEQUENCE [LARGE SCALE GENOMIC DNA]</scope>
    <source>
        <strain evidence="2 3">LOR1-02</strain>
    </source>
</reference>
<keyword evidence="3" id="KW-1185">Reference proteome</keyword>
<feature type="region of interest" description="Disordered" evidence="1">
    <location>
        <begin position="1"/>
        <end position="50"/>
    </location>
</feature>
<sequence>MRETLQAPPKTPTNSGTPPSQGRKANGDGKPSPKTRVHAGAHRPLHPNPTRCEAIRMEHCPHCRADLGEVEQVAVQTYDRVEIPEIAPDVTRVVLHGGVCPCCAGRFKAAAPAGLEPGSPFGPNLRAFVLYGFLEMWQRPLTCGGAVRAHQAPSGSRRAARSNCFRRLGISPAGLGLLKR</sequence>
<accession>A0ABT9EBN8</accession>
<dbReference type="Proteomes" id="UP001243009">
    <property type="component" value="Unassembled WGS sequence"/>
</dbReference>
<name>A0ABT9EBN8_9PROT</name>
<feature type="compositionally biased region" description="Basic residues" evidence="1">
    <location>
        <begin position="33"/>
        <end position="45"/>
    </location>
</feature>
<evidence type="ECO:0000313" key="3">
    <source>
        <dbReference type="Proteomes" id="UP001243009"/>
    </source>
</evidence>
<evidence type="ECO:0008006" key="4">
    <source>
        <dbReference type="Google" id="ProtNLM"/>
    </source>
</evidence>
<evidence type="ECO:0000256" key="1">
    <source>
        <dbReference type="SAM" id="MobiDB-lite"/>
    </source>
</evidence>